<evidence type="ECO:0000313" key="2">
    <source>
        <dbReference type="Proteomes" id="UP000886523"/>
    </source>
</evidence>
<gene>
    <name evidence="1" type="ORF">BS47DRAFT_1368702</name>
</gene>
<protein>
    <submittedName>
        <fullName evidence="1">Uncharacterized protein</fullName>
    </submittedName>
</protein>
<sequence>MRLWLSDGCQGKRLPRLHCGDHREGHARNDPRRWLGQNCQGKQLPGPHHGEMRLWLGDGCRGKRLPHGCIVEIIGRGMRRMIQGDGLGRTVKGNGFQGRIMERRSFGSATAAEGNGFRGCIVEIIGRGMQQNDPKGWLEKRLSRLWLGEGDVAQDPAN</sequence>
<dbReference type="AlphaFoldDB" id="A0A9P6AFT7"/>
<proteinExistence type="predicted"/>
<reference evidence="1" key="1">
    <citation type="journal article" date="2020" name="Nat. Commun.">
        <title>Large-scale genome sequencing of mycorrhizal fungi provides insights into the early evolution of symbiotic traits.</title>
        <authorList>
            <person name="Miyauchi S."/>
            <person name="Kiss E."/>
            <person name="Kuo A."/>
            <person name="Drula E."/>
            <person name="Kohler A."/>
            <person name="Sanchez-Garcia M."/>
            <person name="Morin E."/>
            <person name="Andreopoulos B."/>
            <person name="Barry K.W."/>
            <person name="Bonito G."/>
            <person name="Buee M."/>
            <person name="Carver A."/>
            <person name="Chen C."/>
            <person name="Cichocki N."/>
            <person name="Clum A."/>
            <person name="Culley D."/>
            <person name="Crous P.W."/>
            <person name="Fauchery L."/>
            <person name="Girlanda M."/>
            <person name="Hayes R.D."/>
            <person name="Keri Z."/>
            <person name="LaButti K."/>
            <person name="Lipzen A."/>
            <person name="Lombard V."/>
            <person name="Magnuson J."/>
            <person name="Maillard F."/>
            <person name="Murat C."/>
            <person name="Nolan M."/>
            <person name="Ohm R.A."/>
            <person name="Pangilinan J."/>
            <person name="Pereira M.F."/>
            <person name="Perotto S."/>
            <person name="Peter M."/>
            <person name="Pfister S."/>
            <person name="Riley R."/>
            <person name="Sitrit Y."/>
            <person name="Stielow J.B."/>
            <person name="Szollosi G."/>
            <person name="Zifcakova L."/>
            <person name="Stursova M."/>
            <person name="Spatafora J.W."/>
            <person name="Tedersoo L."/>
            <person name="Vaario L.M."/>
            <person name="Yamada A."/>
            <person name="Yan M."/>
            <person name="Wang P."/>
            <person name="Xu J."/>
            <person name="Bruns T."/>
            <person name="Baldrian P."/>
            <person name="Vilgalys R."/>
            <person name="Dunand C."/>
            <person name="Henrissat B."/>
            <person name="Grigoriev I.V."/>
            <person name="Hibbett D."/>
            <person name="Nagy L.G."/>
            <person name="Martin F.M."/>
        </authorList>
    </citation>
    <scope>NUCLEOTIDE SEQUENCE</scope>
    <source>
        <strain evidence="1">UP504</strain>
    </source>
</reference>
<dbReference type="Proteomes" id="UP000886523">
    <property type="component" value="Unassembled WGS sequence"/>
</dbReference>
<dbReference type="EMBL" id="MU129214">
    <property type="protein sequence ID" value="KAF9504555.1"/>
    <property type="molecule type" value="Genomic_DNA"/>
</dbReference>
<name>A0A9P6AFT7_9AGAM</name>
<accession>A0A9P6AFT7</accession>
<organism evidence="1 2">
    <name type="scientific">Hydnum rufescens UP504</name>
    <dbReference type="NCBI Taxonomy" id="1448309"/>
    <lineage>
        <taxon>Eukaryota</taxon>
        <taxon>Fungi</taxon>
        <taxon>Dikarya</taxon>
        <taxon>Basidiomycota</taxon>
        <taxon>Agaricomycotina</taxon>
        <taxon>Agaricomycetes</taxon>
        <taxon>Cantharellales</taxon>
        <taxon>Hydnaceae</taxon>
        <taxon>Hydnum</taxon>
    </lineage>
</organism>
<evidence type="ECO:0000313" key="1">
    <source>
        <dbReference type="EMBL" id="KAF9504555.1"/>
    </source>
</evidence>
<comment type="caution">
    <text evidence="1">The sequence shown here is derived from an EMBL/GenBank/DDBJ whole genome shotgun (WGS) entry which is preliminary data.</text>
</comment>
<keyword evidence="2" id="KW-1185">Reference proteome</keyword>